<dbReference type="EMBL" id="SEKV01000512">
    <property type="protein sequence ID" value="TFY56342.1"/>
    <property type="molecule type" value="Genomic_DNA"/>
</dbReference>
<dbReference type="Proteomes" id="UP000298390">
    <property type="component" value="Unassembled WGS sequence"/>
</dbReference>
<comment type="caution">
    <text evidence="2">The sequence shown here is derived from an EMBL/GenBank/DDBJ whole genome shotgun (WGS) entry which is preliminary data.</text>
</comment>
<accession>A0A4Y9Y2M8</accession>
<evidence type="ECO:0000313" key="3">
    <source>
        <dbReference type="Proteomes" id="UP000298390"/>
    </source>
</evidence>
<proteinExistence type="predicted"/>
<evidence type="ECO:0000256" key="1">
    <source>
        <dbReference type="SAM" id="MobiDB-lite"/>
    </source>
</evidence>
<feature type="region of interest" description="Disordered" evidence="1">
    <location>
        <begin position="1"/>
        <end position="22"/>
    </location>
</feature>
<gene>
    <name evidence="2" type="ORF">EVJ58_g7699</name>
</gene>
<feature type="compositionally biased region" description="Low complexity" evidence="1">
    <location>
        <begin position="124"/>
        <end position="137"/>
    </location>
</feature>
<organism evidence="2 3">
    <name type="scientific">Rhodofomes roseus</name>
    <dbReference type="NCBI Taxonomy" id="34475"/>
    <lineage>
        <taxon>Eukaryota</taxon>
        <taxon>Fungi</taxon>
        <taxon>Dikarya</taxon>
        <taxon>Basidiomycota</taxon>
        <taxon>Agaricomycotina</taxon>
        <taxon>Agaricomycetes</taxon>
        <taxon>Polyporales</taxon>
        <taxon>Rhodofomes</taxon>
    </lineage>
</organism>
<dbReference type="AlphaFoldDB" id="A0A4Y9Y2M8"/>
<reference evidence="2 3" key="1">
    <citation type="submission" date="2019-01" db="EMBL/GenBank/DDBJ databases">
        <title>Genome sequencing of the rare red list fungi Fomitopsis rosea.</title>
        <authorList>
            <person name="Buettner E."/>
            <person name="Kellner H."/>
        </authorList>
    </citation>
    <scope>NUCLEOTIDE SEQUENCE [LARGE SCALE GENOMIC DNA]</scope>
    <source>
        <strain evidence="2 3">DSM 105464</strain>
    </source>
</reference>
<sequence length="166" mass="18211">MPAKVNNHSGPACMTGRATTPRPIGHERELARRMRSEYRMCVFRAFEKLATARMLAQEGEEDLLLREAMDLTLHAAAEDAKDAGFERSATSTAGQKERGTVAASSQMELERTITPWEEWTPQATSTPHPSPTSSTSLLSPVEAWGALATSTVHHEYPRSSGKNETT</sequence>
<evidence type="ECO:0000313" key="2">
    <source>
        <dbReference type="EMBL" id="TFY56342.1"/>
    </source>
</evidence>
<protein>
    <submittedName>
        <fullName evidence="2">Uncharacterized protein</fullName>
    </submittedName>
</protein>
<name>A0A4Y9Y2M8_9APHY</name>
<feature type="region of interest" description="Disordered" evidence="1">
    <location>
        <begin position="80"/>
        <end position="137"/>
    </location>
</feature>